<evidence type="ECO:0000256" key="3">
    <source>
        <dbReference type="ARBA" id="ARBA00022722"/>
    </source>
</evidence>
<comment type="caution">
    <text evidence="7">The sequence shown here is derived from an EMBL/GenBank/DDBJ whole genome shotgun (WGS) entry which is preliminary data.</text>
</comment>
<accession>A0A552UJR6</accession>
<dbReference type="SUPFAM" id="SSF116842">
    <property type="entry name" value="XseB-like"/>
    <property type="match status" value="1"/>
</dbReference>
<dbReference type="NCBIfam" id="NF002139">
    <property type="entry name" value="PRK00977.1-3"/>
    <property type="match status" value="1"/>
</dbReference>
<evidence type="ECO:0000256" key="4">
    <source>
        <dbReference type="ARBA" id="ARBA00022801"/>
    </source>
</evidence>
<comment type="subunit">
    <text evidence="6">Heterooligomer composed of large and small subunits.</text>
</comment>
<dbReference type="PANTHER" id="PTHR34137:SF1">
    <property type="entry name" value="EXODEOXYRIBONUCLEASE 7 SMALL SUBUNIT"/>
    <property type="match status" value="1"/>
</dbReference>
<name>A0A552UJR6_9SPHN</name>
<dbReference type="Pfam" id="PF02609">
    <property type="entry name" value="Exonuc_VII_S"/>
    <property type="match status" value="1"/>
</dbReference>
<organism evidence="7 8">
    <name type="scientific">Glacieibacterium frigidum</name>
    <dbReference type="NCBI Taxonomy" id="2593303"/>
    <lineage>
        <taxon>Bacteria</taxon>
        <taxon>Pseudomonadati</taxon>
        <taxon>Pseudomonadota</taxon>
        <taxon>Alphaproteobacteria</taxon>
        <taxon>Sphingomonadales</taxon>
        <taxon>Sphingosinicellaceae</taxon>
        <taxon>Glacieibacterium</taxon>
    </lineage>
</organism>
<evidence type="ECO:0000256" key="5">
    <source>
        <dbReference type="ARBA" id="ARBA00022839"/>
    </source>
</evidence>
<keyword evidence="8" id="KW-1185">Reference proteome</keyword>
<protein>
    <recommendedName>
        <fullName evidence="6">Exodeoxyribonuclease 7 small subunit</fullName>
        <ecNumber evidence="6">3.1.11.6</ecNumber>
    </recommendedName>
    <alternativeName>
        <fullName evidence="6">Exodeoxyribonuclease VII small subunit</fullName>
        <shortName evidence="6">Exonuclease VII small subunit</shortName>
    </alternativeName>
</protein>
<comment type="catalytic activity">
    <reaction evidence="6">
        <text>Exonucleolytic cleavage in either 5'- to 3'- or 3'- to 5'-direction to yield nucleoside 5'-phosphates.</text>
        <dbReference type="EC" id="3.1.11.6"/>
    </reaction>
</comment>
<dbReference type="OrthoDB" id="9808145at2"/>
<dbReference type="Gene3D" id="1.10.287.1040">
    <property type="entry name" value="Exonuclease VII, small subunit"/>
    <property type="match status" value="1"/>
</dbReference>
<evidence type="ECO:0000256" key="1">
    <source>
        <dbReference type="ARBA" id="ARBA00009998"/>
    </source>
</evidence>
<dbReference type="GO" id="GO:0009318">
    <property type="term" value="C:exodeoxyribonuclease VII complex"/>
    <property type="evidence" value="ECO:0007669"/>
    <property type="project" value="UniProtKB-UniRule"/>
</dbReference>
<keyword evidence="3 6" id="KW-0540">Nuclease</keyword>
<dbReference type="PANTHER" id="PTHR34137">
    <property type="entry name" value="EXODEOXYRIBONUCLEASE 7 SMALL SUBUNIT"/>
    <property type="match status" value="1"/>
</dbReference>
<keyword evidence="2 6" id="KW-0963">Cytoplasm</keyword>
<dbReference type="GO" id="GO:0008855">
    <property type="term" value="F:exodeoxyribonuclease VII activity"/>
    <property type="evidence" value="ECO:0007669"/>
    <property type="project" value="UniProtKB-UniRule"/>
</dbReference>
<keyword evidence="5 6" id="KW-0269">Exonuclease</keyword>
<dbReference type="EMBL" id="VJWA01000001">
    <property type="protein sequence ID" value="TRW18425.1"/>
    <property type="molecule type" value="Genomic_DNA"/>
</dbReference>
<dbReference type="GO" id="GO:0005829">
    <property type="term" value="C:cytosol"/>
    <property type="evidence" value="ECO:0007669"/>
    <property type="project" value="TreeGrafter"/>
</dbReference>
<dbReference type="HAMAP" id="MF_00337">
    <property type="entry name" value="Exonuc_7_S"/>
    <property type="match status" value="1"/>
</dbReference>
<dbReference type="EC" id="3.1.11.6" evidence="6"/>
<evidence type="ECO:0000256" key="2">
    <source>
        <dbReference type="ARBA" id="ARBA00022490"/>
    </source>
</evidence>
<dbReference type="PIRSF" id="PIRSF006488">
    <property type="entry name" value="Exonuc_VII_S"/>
    <property type="match status" value="1"/>
</dbReference>
<dbReference type="NCBIfam" id="TIGR01280">
    <property type="entry name" value="xseB"/>
    <property type="match status" value="1"/>
</dbReference>
<dbReference type="GO" id="GO:0006308">
    <property type="term" value="P:DNA catabolic process"/>
    <property type="evidence" value="ECO:0007669"/>
    <property type="project" value="UniProtKB-UniRule"/>
</dbReference>
<gene>
    <name evidence="6" type="primary">xseB</name>
    <name evidence="7" type="ORF">FMM06_06555</name>
</gene>
<dbReference type="AlphaFoldDB" id="A0A552UJR6"/>
<comment type="subcellular location">
    <subcellularLocation>
        <location evidence="6">Cytoplasm</location>
    </subcellularLocation>
</comment>
<dbReference type="InterPro" id="IPR037004">
    <property type="entry name" value="Exonuc_VII_ssu_sf"/>
</dbReference>
<dbReference type="Proteomes" id="UP000317894">
    <property type="component" value="Unassembled WGS sequence"/>
</dbReference>
<dbReference type="InterPro" id="IPR003761">
    <property type="entry name" value="Exonuc_VII_S"/>
</dbReference>
<proteinExistence type="inferred from homology"/>
<evidence type="ECO:0000256" key="6">
    <source>
        <dbReference type="HAMAP-Rule" id="MF_00337"/>
    </source>
</evidence>
<reference evidence="7 8" key="1">
    <citation type="submission" date="2019-07" db="EMBL/GenBank/DDBJ databases">
        <title>Novel species isolated from glacier.</title>
        <authorList>
            <person name="Liu Q."/>
            <person name="Xin Y.-H."/>
        </authorList>
    </citation>
    <scope>NUCLEOTIDE SEQUENCE [LARGE SCALE GENOMIC DNA]</scope>
    <source>
        <strain evidence="7 8">LB1R16</strain>
    </source>
</reference>
<keyword evidence="4 6" id="KW-0378">Hydrolase</keyword>
<evidence type="ECO:0000313" key="8">
    <source>
        <dbReference type="Proteomes" id="UP000317894"/>
    </source>
</evidence>
<comment type="function">
    <text evidence="6">Bidirectionally degrades single-stranded DNA into large acid-insoluble oligonucleotides, which are then degraded further into small acid-soluble oligonucleotides.</text>
</comment>
<comment type="similarity">
    <text evidence="1 6">Belongs to the XseB family.</text>
</comment>
<evidence type="ECO:0000313" key="7">
    <source>
        <dbReference type="EMBL" id="TRW18425.1"/>
    </source>
</evidence>
<sequence length="80" mass="8447">MTDAPTTDLSFEDALARLEKIVQQLEAGDAPLEASIDLYTEGQRLKGVCEAKLAGATARIEAIQQNADGQAVGTRPFDAA</sequence>